<dbReference type="Proteomes" id="UP000762676">
    <property type="component" value="Unassembled WGS sequence"/>
</dbReference>
<gene>
    <name evidence="2" type="ORF">ElyMa_005502900</name>
</gene>
<dbReference type="PANTHER" id="PTHR21301">
    <property type="entry name" value="REVERSE TRANSCRIPTASE"/>
    <property type="match status" value="1"/>
</dbReference>
<evidence type="ECO:0000259" key="1">
    <source>
        <dbReference type="PROSITE" id="PS50164"/>
    </source>
</evidence>
<comment type="caution">
    <text evidence="2">The sequence shown here is derived from an EMBL/GenBank/DDBJ whole genome shotgun (WGS) entry which is preliminary data.</text>
</comment>
<dbReference type="CDD" id="cd10442">
    <property type="entry name" value="GIY-YIG_PLEs"/>
    <property type="match status" value="1"/>
</dbReference>
<feature type="domain" description="GIY-YIG" evidence="1">
    <location>
        <begin position="236"/>
        <end position="330"/>
    </location>
</feature>
<sequence length="343" mass="39122">MGTSMAPRYANLFMGALEGKMLNSSPHQPLIWLRYIDDIFLIWTHGSSKLDQFLAHANNFHPTIKFTSEISPLKIPFLDVMITLQDGRLETALCSKPTDTFNYLHWGSCHPRHTKRSIPYSLAFRLVRICSTGGALNTRFAQLSSRLQKRGFPHKQIELAINKARSTPRPQALQRRKKVLPGHREFPSWSHTTLRYPTPATSSKPTFPSSIYAIDAKRSSTNGRVFNITLNLSCHSHNIIYLITCTKCNKQYIGKTKNSLRTRFTSHRFDINNDRGTSVAKHFNLDDHTSQHVNIIAIDQLPGSDSISLLNKETHWIHTLNTTEPHGMNIKEQESLPICIHFK</sequence>
<accession>A0AAV4EVB6</accession>
<dbReference type="Gene3D" id="3.40.1440.10">
    <property type="entry name" value="GIY-YIG endonuclease"/>
    <property type="match status" value="1"/>
</dbReference>
<reference evidence="2 3" key="1">
    <citation type="journal article" date="2021" name="Elife">
        <title>Chloroplast acquisition without the gene transfer in kleptoplastic sea slugs, Plakobranchus ocellatus.</title>
        <authorList>
            <person name="Maeda T."/>
            <person name="Takahashi S."/>
            <person name="Yoshida T."/>
            <person name="Shimamura S."/>
            <person name="Takaki Y."/>
            <person name="Nagai Y."/>
            <person name="Toyoda A."/>
            <person name="Suzuki Y."/>
            <person name="Arimoto A."/>
            <person name="Ishii H."/>
            <person name="Satoh N."/>
            <person name="Nishiyama T."/>
            <person name="Hasebe M."/>
            <person name="Maruyama T."/>
            <person name="Minagawa J."/>
            <person name="Obokata J."/>
            <person name="Shigenobu S."/>
        </authorList>
    </citation>
    <scope>NUCLEOTIDE SEQUENCE [LARGE SCALE GENOMIC DNA]</scope>
</reference>
<organism evidence="2 3">
    <name type="scientific">Elysia marginata</name>
    <dbReference type="NCBI Taxonomy" id="1093978"/>
    <lineage>
        <taxon>Eukaryota</taxon>
        <taxon>Metazoa</taxon>
        <taxon>Spiralia</taxon>
        <taxon>Lophotrochozoa</taxon>
        <taxon>Mollusca</taxon>
        <taxon>Gastropoda</taxon>
        <taxon>Heterobranchia</taxon>
        <taxon>Euthyneura</taxon>
        <taxon>Panpulmonata</taxon>
        <taxon>Sacoglossa</taxon>
        <taxon>Placobranchoidea</taxon>
        <taxon>Plakobranchidae</taxon>
        <taxon>Elysia</taxon>
    </lineage>
</organism>
<dbReference type="Pfam" id="PF26215">
    <property type="entry name" value="HTH_animal"/>
    <property type="match status" value="1"/>
</dbReference>
<dbReference type="InterPro" id="IPR000305">
    <property type="entry name" value="GIY-YIG_endonuc"/>
</dbReference>
<dbReference type="Pfam" id="PF01541">
    <property type="entry name" value="GIY-YIG"/>
    <property type="match status" value="1"/>
</dbReference>
<evidence type="ECO:0000313" key="3">
    <source>
        <dbReference type="Proteomes" id="UP000762676"/>
    </source>
</evidence>
<proteinExistence type="predicted"/>
<protein>
    <recommendedName>
        <fullName evidence="1">GIY-YIG domain-containing protein</fullName>
    </recommendedName>
</protein>
<dbReference type="PANTHER" id="PTHR21301:SF10">
    <property type="entry name" value="REVERSE TRANSCRIPTASE DOMAIN-CONTAINING PROTEIN"/>
    <property type="match status" value="1"/>
</dbReference>
<dbReference type="EMBL" id="BMAT01010982">
    <property type="protein sequence ID" value="GFR64295.1"/>
    <property type="molecule type" value="Genomic_DNA"/>
</dbReference>
<dbReference type="InterPro" id="IPR035901">
    <property type="entry name" value="GIY-YIG_endonuc_sf"/>
</dbReference>
<keyword evidence="3" id="KW-1185">Reference proteome</keyword>
<dbReference type="InterPro" id="IPR058912">
    <property type="entry name" value="HTH_animal"/>
</dbReference>
<dbReference type="PROSITE" id="PS50164">
    <property type="entry name" value="GIY_YIG"/>
    <property type="match status" value="1"/>
</dbReference>
<dbReference type="AlphaFoldDB" id="A0AAV4EVB6"/>
<evidence type="ECO:0000313" key="2">
    <source>
        <dbReference type="EMBL" id="GFR64295.1"/>
    </source>
</evidence>
<dbReference type="SUPFAM" id="SSF82771">
    <property type="entry name" value="GIY-YIG endonuclease"/>
    <property type="match status" value="1"/>
</dbReference>
<name>A0AAV4EVB6_9GAST</name>